<evidence type="ECO:0008006" key="4">
    <source>
        <dbReference type="Google" id="ProtNLM"/>
    </source>
</evidence>
<comment type="caution">
    <text evidence="2">The sequence shown here is derived from an EMBL/GenBank/DDBJ whole genome shotgun (WGS) entry which is preliminary data.</text>
</comment>
<protein>
    <recommendedName>
        <fullName evidence="4">ABC transporter permease</fullName>
    </recommendedName>
</protein>
<feature type="transmembrane region" description="Helical" evidence="1">
    <location>
        <begin position="46"/>
        <end position="66"/>
    </location>
</feature>
<proteinExistence type="predicted"/>
<sequence length="228" mass="26045">MNPISPVIKIHLKHKLTWIGMPWIILLSSFFINLIIAFLIGDKAGFYTGGLVSIFIYMFVAGMVTLNQTFSFSLGLSVRRKDYFFGTLTVIVMASILSAIVLSLLSYLESSVTSGWGYNLHFFSLLHSFDANSFWQFWIFFVVLINTSLSGFVISGIFIRFGWPGMYIFFLIAAILLSVITFACTYFHWWSTLFHWVADHPNMLAFDLLILSLIYAVLSYLFLRKATV</sequence>
<feature type="transmembrane region" description="Helical" evidence="1">
    <location>
        <begin position="135"/>
        <end position="159"/>
    </location>
</feature>
<feature type="transmembrane region" description="Helical" evidence="1">
    <location>
        <begin position="166"/>
        <end position="191"/>
    </location>
</feature>
<keyword evidence="1" id="KW-1133">Transmembrane helix</keyword>
<keyword evidence="1" id="KW-0812">Transmembrane</keyword>
<dbReference type="Proteomes" id="UP001172721">
    <property type="component" value="Unassembled WGS sequence"/>
</dbReference>
<dbReference type="RefSeq" id="WP_301166997.1">
    <property type="nucleotide sequence ID" value="NZ_JAUHTR010000008.1"/>
</dbReference>
<dbReference type="EMBL" id="JAUHTR010000008">
    <property type="protein sequence ID" value="MDN4525980.1"/>
    <property type="molecule type" value="Genomic_DNA"/>
</dbReference>
<name>A0ABT8HZS6_9BACL</name>
<evidence type="ECO:0000256" key="1">
    <source>
        <dbReference type="SAM" id="Phobius"/>
    </source>
</evidence>
<keyword evidence="3" id="KW-1185">Reference proteome</keyword>
<feature type="transmembrane region" description="Helical" evidence="1">
    <location>
        <begin position="21"/>
        <end position="40"/>
    </location>
</feature>
<gene>
    <name evidence="2" type="ORF">QYB97_15955</name>
</gene>
<accession>A0ABT8HZS6</accession>
<organism evidence="2 3">
    <name type="scientific">Fictibacillus fluitans</name>
    <dbReference type="NCBI Taxonomy" id="3058422"/>
    <lineage>
        <taxon>Bacteria</taxon>
        <taxon>Bacillati</taxon>
        <taxon>Bacillota</taxon>
        <taxon>Bacilli</taxon>
        <taxon>Bacillales</taxon>
        <taxon>Fictibacillaceae</taxon>
        <taxon>Fictibacillus</taxon>
    </lineage>
</organism>
<feature type="transmembrane region" description="Helical" evidence="1">
    <location>
        <begin position="203"/>
        <end position="223"/>
    </location>
</feature>
<reference evidence="2" key="1">
    <citation type="submission" date="2023-07" db="EMBL/GenBank/DDBJ databases">
        <title>Fictibacillus sp. isolated from freshwater pond.</title>
        <authorList>
            <person name="Kirdat K."/>
            <person name="Bhat A."/>
            <person name="Mourya A."/>
            <person name="Yadav A."/>
        </authorList>
    </citation>
    <scope>NUCLEOTIDE SEQUENCE</scope>
    <source>
        <strain evidence="2">NE201</strain>
    </source>
</reference>
<evidence type="ECO:0000313" key="3">
    <source>
        <dbReference type="Proteomes" id="UP001172721"/>
    </source>
</evidence>
<evidence type="ECO:0000313" key="2">
    <source>
        <dbReference type="EMBL" id="MDN4525980.1"/>
    </source>
</evidence>
<keyword evidence="1" id="KW-0472">Membrane</keyword>
<feature type="transmembrane region" description="Helical" evidence="1">
    <location>
        <begin position="87"/>
        <end position="108"/>
    </location>
</feature>